<proteinExistence type="predicted"/>
<dbReference type="EMBL" id="CACVAQ010000175">
    <property type="protein sequence ID" value="CAA6811327.1"/>
    <property type="molecule type" value="Genomic_DNA"/>
</dbReference>
<name>A0A6S6T3M8_9BACT</name>
<feature type="domain" description="Phosphotyrosine protein phosphatase I" evidence="1">
    <location>
        <begin position="2"/>
        <end position="108"/>
    </location>
</feature>
<dbReference type="SMART" id="SM00226">
    <property type="entry name" value="LMWPc"/>
    <property type="match status" value="1"/>
</dbReference>
<dbReference type="InterPro" id="IPR023485">
    <property type="entry name" value="Ptyr_pPase"/>
</dbReference>
<dbReference type="AlphaFoldDB" id="A0A6S6T3M8"/>
<reference evidence="2" key="1">
    <citation type="submission" date="2020-01" db="EMBL/GenBank/DDBJ databases">
        <authorList>
            <person name="Meier V. D."/>
            <person name="Meier V D."/>
        </authorList>
    </citation>
    <scope>NUCLEOTIDE SEQUENCE</scope>
    <source>
        <strain evidence="2">HLG_WM_MAG_10</strain>
    </source>
</reference>
<accession>A0A6S6T3M8</accession>
<dbReference type="InterPro" id="IPR016919">
    <property type="entry name" value="UCP029416_PTP"/>
</dbReference>
<dbReference type="Gene3D" id="3.40.50.2300">
    <property type="match status" value="1"/>
</dbReference>
<organism evidence="2">
    <name type="scientific">uncultured Aureispira sp</name>
    <dbReference type="NCBI Taxonomy" id="1331704"/>
    <lineage>
        <taxon>Bacteria</taxon>
        <taxon>Pseudomonadati</taxon>
        <taxon>Bacteroidota</taxon>
        <taxon>Saprospiria</taxon>
        <taxon>Saprospirales</taxon>
        <taxon>Saprospiraceae</taxon>
        <taxon>Aureispira</taxon>
        <taxon>environmental samples</taxon>
    </lineage>
</organism>
<dbReference type="PIRSF" id="PIRSF029416">
    <property type="entry name" value="UCP029416_PTP"/>
    <property type="match status" value="1"/>
</dbReference>
<gene>
    <name evidence="2" type="ORF">HELGO_WM37965</name>
</gene>
<protein>
    <submittedName>
        <fullName evidence="2">Protein-tyrosine-phosphatase</fullName>
    </submittedName>
</protein>
<dbReference type="InterPro" id="IPR036196">
    <property type="entry name" value="Ptyr_pPase_sf"/>
</dbReference>
<evidence type="ECO:0000259" key="1">
    <source>
        <dbReference type="SMART" id="SM00226"/>
    </source>
</evidence>
<sequence>MIKVLFVCSKNKWRSRTAETIFKNTAGLHVRSAGTERSAQIRLTQKLIEWAEVIFVMENKHKTRIQKTFRAALENQELVVLDIPDLYPYMDEALIKLLEDSVAYYFEEE</sequence>
<evidence type="ECO:0000313" key="2">
    <source>
        <dbReference type="EMBL" id="CAA6811327.1"/>
    </source>
</evidence>
<dbReference type="SUPFAM" id="SSF52788">
    <property type="entry name" value="Phosphotyrosine protein phosphatases I"/>
    <property type="match status" value="1"/>
</dbReference>